<protein>
    <submittedName>
        <fullName evidence="5">MarR family transcriptional regulator</fullName>
    </submittedName>
</protein>
<dbReference type="PRINTS" id="PR00598">
    <property type="entry name" value="HTHMARR"/>
</dbReference>
<dbReference type="GO" id="GO:0003700">
    <property type="term" value="F:DNA-binding transcription factor activity"/>
    <property type="evidence" value="ECO:0007669"/>
    <property type="project" value="InterPro"/>
</dbReference>
<dbReference type="InterPro" id="IPR036388">
    <property type="entry name" value="WH-like_DNA-bd_sf"/>
</dbReference>
<gene>
    <name evidence="5" type="ORF">NE535_08890</name>
</gene>
<dbReference type="Gene3D" id="1.10.10.10">
    <property type="entry name" value="Winged helix-like DNA-binding domain superfamily/Winged helix DNA-binding domain"/>
    <property type="match status" value="1"/>
</dbReference>
<evidence type="ECO:0000256" key="1">
    <source>
        <dbReference type="ARBA" id="ARBA00023015"/>
    </source>
</evidence>
<dbReference type="PANTHER" id="PTHR42756:SF1">
    <property type="entry name" value="TRANSCRIPTIONAL REPRESSOR OF EMRAB OPERON"/>
    <property type="match status" value="1"/>
</dbReference>
<evidence type="ECO:0000256" key="3">
    <source>
        <dbReference type="ARBA" id="ARBA00023163"/>
    </source>
</evidence>
<comment type="caution">
    <text evidence="5">The sequence shown here is derived from an EMBL/GenBank/DDBJ whole genome shotgun (WGS) entry which is preliminary data.</text>
</comment>
<dbReference type="GO" id="GO:0003677">
    <property type="term" value="F:DNA binding"/>
    <property type="evidence" value="ECO:0007669"/>
    <property type="project" value="UniProtKB-KW"/>
</dbReference>
<keyword evidence="1" id="KW-0805">Transcription regulation</keyword>
<dbReference type="AlphaFoldDB" id="A0A9X2WM48"/>
<organism evidence="5 6">
    <name type="scientific">Shewanella holmiensis</name>
    <dbReference type="NCBI Taxonomy" id="2952222"/>
    <lineage>
        <taxon>Bacteria</taxon>
        <taxon>Pseudomonadati</taxon>
        <taxon>Pseudomonadota</taxon>
        <taxon>Gammaproteobacteria</taxon>
        <taxon>Alteromonadales</taxon>
        <taxon>Shewanellaceae</taxon>
        <taxon>Shewanella</taxon>
    </lineage>
</organism>
<reference evidence="5" key="1">
    <citation type="journal article" date="2023" name="Int. J. Syst. Evol. Microbiol.">
        <title>&lt;i&gt;Shewanella septentrionalis&lt;/i&gt; sp. nov. and &lt;i&gt;Shewanella holmiensis&lt;/i&gt; sp. nov., isolated from Baltic Sea water and sediments.</title>
        <authorList>
            <person name="Martin-Rodriguez A.J."/>
            <person name="Thorell K."/>
            <person name="Joffre E."/>
            <person name="Jensie-Markopoulos S."/>
            <person name="Moore E.R.B."/>
            <person name="Sjoling A."/>
        </authorList>
    </citation>
    <scope>NUCLEOTIDE SEQUENCE</scope>
    <source>
        <strain evidence="5">SP1S2-7</strain>
    </source>
</reference>
<dbReference type="SMART" id="SM00347">
    <property type="entry name" value="HTH_MARR"/>
    <property type="match status" value="1"/>
</dbReference>
<feature type="domain" description="HTH marR-type" evidence="4">
    <location>
        <begin position="4"/>
        <end position="136"/>
    </location>
</feature>
<name>A0A9X2WM48_9GAMM</name>
<dbReference type="PROSITE" id="PS50995">
    <property type="entry name" value="HTH_MARR_2"/>
    <property type="match status" value="1"/>
</dbReference>
<dbReference type="Proteomes" id="UP001155546">
    <property type="component" value="Unassembled WGS sequence"/>
</dbReference>
<dbReference type="SUPFAM" id="SSF46785">
    <property type="entry name" value="Winged helix' DNA-binding domain"/>
    <property type="match status" value="1"/>
</dbReference>
<evidence type="ECO:0000313" key="6">
    <source>
        <dbReference type="Proteomes" id="UP001155546"/>
    </source>
</evidence>
<evidence type="ECO:0000259" key="4">
    <source>
        <dbReference type="PROSITE" id="PS50995"/>
    </source>
</evidence>
<dbReference type="EMBL" id="JAMTCD010000009">
    <property type="protein sequence ID" value="MCT7941902.1"/>
    <property type="molecule type" value="Genomic_DNA"/>
</dbReference>
<dbReference type="RefSeq" id="WP_261298374.1">
    <property type="nucleotide sequence ID" value="NZ_JAMTCD010000009.1"/>
</dbReference>
<dbReference type="Pfam" id="PF01047">
    <property type="entry name" value="MarR"/>
    <property type="match status" value="1"/>
</dbReference>
<keyword evidence="3" id="KW-0804">Transcription</keyword>
<keyword evidence="6" id="KW-1185">Reference proteome</keyword>
<dbReference type="InterPro" id="IPR036390">
    <property type="entry name" value="WH_DNA-bd_sf"/>
</dbReference>
<sequence length="162" mass="18553">MKKYEERLVSLRQVIRAIDLYSKKLSKETGLTSPQLLVLQAIADHDDAMVKEVAETINLSSATITSILDRLEKRQLVTRTRSVTDKRKVGIRLTEQGKDILKDSPKPLQAHFIARFESMEDWDQSQMLATMQRISSMMDAEDLDASPVLEVGQIHQQEYKHD</sequence>
<proteinExistence type="predicted"/>
<evidence type="ECO:0000313" key="5">
    <source>
        <dbReference type="EMBL" id="MCT7941902.1"/>
    </source>
</evidence>
<dbReference type="InterPro" id="IPR000835">
    <property type="entry name" value="HTH_MarR-typ"/>
</dbReference>
<evidence type="ECO:0000256" key="2">
    <source>
        <dbReference type="ARBA" id="ARBA00023125"/>
    </source>
</evidence>
<keyword evidence="2" id="KW-0238">DNA-binding</keyword>
<dbReference type="PANTHER" id="PTHR42756">
    <property type="entry name" value="TRANSCRIPTIONAL REGULATOR, MARR"/>
    <property type="match status" value="1"/>
</dbReference>
<accession>A0A9X2WM48</accession>